<reference evidence="2" key="3">
    <citation type="submission" date="2025-09" db="UniProtKB">
        <authorList>
            <consortium name="Ensembl"/>
        </authorList>
    </citation>
    <scope>IDENTIFICATION</scope>
</reference>
<accession>A0AAY5K6P5</accession>
<dbReference type="GeneTree" id="ENSGT00530000063983"/>
<dbReference type="GO" id="GO:0003676">
    <property type="term" value="F:nucleic acid binding"/>
    <property type="evidence" value="ECO:0007669"/>
    <property type="project" value="InterPro"/>
</dbReference>
<evidence type="ECO:0000313" key="3">
    <source>
        <dbReference type="Proteomes" id="UP000265140"/>
    </source>
</evidence>
<dbReference type="PANTHER" id="PTHR46486:SF1">
    <property type="entry name" value="CCHC-TYPE DOMAIN-CONTAINING PROTEIN"/>
    <property type="match status" value="1"/>
</dbReference>
<organism evidence="2 3">
    <name type="scientific">Esox lucius</name>
    <name type="common">Northern pike</name>
    <dbReference type="NCBI Taxonomy" id="8010"/>
    <lineage>
        <taxon>Eukaryota</taxon>
        <taxon>Metazoa</taxon>
        <taxon>Chordata</taxon>
        <taxon>Craniata</taxon>
        <taxon>Vertebrata</taxon>
        <taxon>Euteleostomi</taxon>
        <taxon>Actinopterygii</taxon>
        <taxon>Neopterygii</taxon>
        <taxon>Teleostei</taxon>
        <taxon>Protacanthopterygii</taxon>
        <taxon>Esociformes</taxon>
        <taxon>Esocidae</taxon>
        <taxon>Esox</taxon>
    </lineage>
</organism>
<dbReference type="InterPro" id="IPR057811">
    <property type="entry name" value="RBD_ZCCHC3_2nd"/>
</dbReference>
<keyword evidence="3" id="KW-1185">Reference proteome</keyword>
<dbReference type="Proteomes" id="UP000265140">
    <property type="component" value="Chromosome 14"/>
</dbReference>
<name>A0AAY5K6P5_ESOLU</name>
<proteinExistence type="predicted"/>
<feature type="domain" description="CCHC-type" evidence="1">
    <location>
        <begin position="90"/>
        <end position="106"/>
    </location>
</feature>
<dbReference type="PANTHER" id="PTHR46486">
    <property type="entry name" value="CCHC-TYPE DOMAIN-CONTAINING PROTEIN"/>
    <property type="match status" value="1"/>
</dbReference>
<feature type="domain" description="CCHC-type" evidence="1">
    <location>
        <begin position="127"/>
        <end position="143"/>
    </location>
</feature>
<dbReference type="AlphaFoldDB" id="A0AAY5K6P5"/>
<dbReference type="InterPro" id="IPR001878">
    <property type="entry name" value="Znf_CCHC"/>
</dbReference>
<reference evidence="2" key="2">
    <citation type="submission" date="2025-08" db="UniProtKB">
        <authorList>
            <consortium name="Ensembl"/>
        </authorList>
    </citation>
    <scope>IDENTIFICATION</scope>
</reference>
<dbReference type="Ensembl" id="ENSELUT00000105349.1">
    <property type="protein sequence ID" value="ENSELUP00000084673.1"/>
    <property type="gene ID" value="ENSELUG00000040135.1"/>
</dbReference>
<dbReference type="Pfam" id="PF23058">
    <property type="entry name" value="RBD_ZCCHC3_2nd"/>
    <property type="match status" value="1"/>
</dbReference>
<evidence type="ECO:0000313" key="2">
    <source>
        <dbReference type="Ensembl" id="ENSELUP00000084673.1"/>
    </source>
</evidence>
<sequence length="168" mass="18802">MDELCSRQSPIPCERPLSLFNVTCLAKTNFRTMNVHMYNPHVSDLAIEAFLSRFCDVTSGAKMVKDSLGFWNGRRQFQVGMLFYARQPPFCRKCMLYGHGAANCSVQKCRFCHAEGHEAKDCKEPKECHGCGSRQHLFRDCLSCQKSYAAAAAGRQGTGEPPVLGHEC</sequence>
<dbReference type="SUPFAM" id="SSF57756">
    <property type="entry name" value="Retrovirus zinc finger-like domains"/>
    <property type="match status" value="1"/>
</dbReference>
<dbReference type="Gene3D" id="4.10.60.10">
    <property type="entry name" value="Zinc finger, CCHC-type"/>
    <property type="match status" value="1"/>
</dbReference>
<dbReference type="GO" id="GO:0008270">
    <property type="term" value="F:zinc ion binding"/>
    <property type="evidence" value="ECO:0007669"/>
    <property type="project" value="InterPro"/>
</dbReference>
<dbReference type="SMART" id="SM00343">
    <property type="entry name" value="ZnF_C2HC"/>
    <property type="match status" value="3"/>
</dbReference>
<evidence type="ECO:0000259" key="1">
    <source>
        <dbReference type="SMART" id="SM00343"/>
    </source>
</evidence>
<dbReference type="InterPro" id="IPR036875">
    <property type="entry name" value="Znf_CCHC_sf"/>
</dbReference>
<reference evidence="2 3" key="1">
    <citation type="submission" date="2020-02" db="EMBL/GenBank/DDBJ databases">
        <title>Esox lucius (northern pike) genome, fEsoLuc1, primary haplotype.</title>
        <authorList>
            <person name="Myers G."/>
            <person name="Karagic N."/>
            <person name="Meyer A."/>
            <person name="Pippel M."/>
            <person name="Reichard M."/>
            <person name="Winkler S."/>
            <person name="Tracey A."/>
            <person name="Sims Y."/>
            <person name="Howe K."/>
            <person name="Rhie A."/>
            <person name="Formenti G."/>
            <person name="Durbin R."/>
            <person name="Fedrigo O."/>
            <person name="Jarvis E.D."/>
        </authorList>
    </citation>
    <scope>NUCLEOTIDE SEQUENCE [LARGE SCALE GENOMIC DNA]</scope>
</reference>
<protein>
    <recommendedName>
        <fullName evidence="1">CCHC-type domain-containing protein</fullName>
    </recommendedName>
</protein>
<feature type="domain" description="CCHC-type" evidence="1">
    <location>
        <begin position="108"/>
        <end position="124"/>
    </location>
</feature>